<proteinExistence type="predicted"/>
<dbReference type="GO" id="GO:0005794">
    <property type="term" value="C:Golgi apparatus"/>
    <property type="evidence" value="ECO:0007669"/>
    <property type="project" value="TreeGrafter"/>
</dbReference>
<dbReference type="PANTHER" id="PTHR34009:SF2">
    <property type="entry name" value="PROTEIN STAR"/>
    <property type="match status" value="1"/>
</dbReference>
<protein>
    <recommendedName>
        <fullName evidence="1">Methyltransferase FkbM domain-containing protein</fullName>
    </recommendedName>
</protein>
<dbReference type="InterPro" id="IPR053202">
    <property type="entry name" value="EGF_Rcpt_Signaling_Reg"/>
</dbReference>
<dbReference type="Pfam" id="PF05050">
    <property type="entry name" value="Methyltransf_21"/>
    <property type="match status" value="1"/>
</dbReference>
<reference evidence="2" key="1">
    <citation type="journal article" date="2020" name="Nature">
        <title>Giant virus diversity and host interactions through global metagenomics.</title>
        <authorList>
            <person name="Schulz F."/>
            <person name="Roux S."/>
            <person name="Paez-Espino D."/>
            <person name="Jungbluth S."/>
            <person name="Walsh D.A."/>
            <person name="Denef V.J."/>
            <person name="McMahon K.D."/>
            <person name="Konstantinidis K.T."/>
            <person name="Eloe-Fadrosh E.A."/>
            <person name="Kyrpides N.C."/>
            <person name="Woyke T."/>
        </authorList>
    </citation>
    <scope>NUCLEOTIDE SEQUENCE</scope>
    <source>
        <strain evidence="2">GVMAG-M-3300009185-36</strain>
    </source>
</reference>
<organism evidence="2">
    <name type="scientific">viral metagenome</name>
    <dbReference type="NCBI Taxonomy" id="1070528"/>
    <lineage>
        <taxon>unclassified sequences</taxon>
        <taxon>metagenomes</taxon>
        <taxon>organismal metagenomes</taxon>
    </lineage>
</organism>
<dbReference type="GO" id="GO:0031902">
    <property type="term" value="C:late endosome membrane"/>
    <property type="evidence" value="ECO:0007669"/>
    <property type="project" value="TreeGrafter"/>
</dbReference>
<dbReference type="AlphaFoldDB" id="A0A6C0B1U2"/>
<dbReference type="GO" id="GO:0005886">
    <property type="term" value="C:plasma membrane"/>
    <property type="evidence" value="ECO:0007669"/>
    <property type="project" value="TreeGrafter"/>
</dbReference>
<evidence type="ECO:0000313" key="2">
    <source>
        <dbReference type="EMBL" id="QHS85751.1"/>
    </source>
</evidence>
<dbReference type="PANTHER" id="PTHR34009">
    <property type="entry name" value="PROTEIN STAR"/>
    <property type="match status" value="1"/>
</dbReference>
<evidence type="ECO:0000259" key="1">
    <source>
        <dbReference type="Pfam" id="PF05050"/>
    </source>
</evidence>
<dbReference type="SUPFAM" id="SSF53335">
    <property type="entry name" value="S-adenosyl-L-methionine-dependent methyltransferases"/>
    <property type="match status" value="1"/>
</dbReference>
<feature type="domain" description="Methyltransferase FkbM" evidence="1">
    <location>
        <begin position="28"/>
        <end position="190"/>
    </location>
</feature>
<accession>A0A6C0B1U2</accession>
<name>A0A6C0B1U2_9ZZZZ</name>
<dbReference type="GO" id="GO:0016197">
    <property type="term" value="P:endosomal transport"/>
    <property type="evidence" value="ECO:0007669"/>
    <property type="project" value="TreeGrafter"/>
</dbReference>
<dbReference type="InterPro" id="IPR029063">
    <property type="entry name" value="SAM-dependent_MTases_sf"/>
</dbReference>
<dbReference type="InterPro" id="IPR006342">
    <property type="entry name" value="FkbM_mtfrase"/>
</dbReference>
<dbReference type="GO" id="GO:0005789">
    <property type="term" value="C:endoplasmic reticulum membrane"/>
    <property type="evidence" value="ECO:0007669"/>
    <property type="project" value="TreeGrafter"/>
</dbReference>
<sequence length="205" mass="23523">MQSFSQLGQDLAVLKYYNNKRNGYFVEAGASDGLDLSNTYLLEKEFGWSGICVEPIPEIFKRLVVNRPNSKCFQIPLFSEAEKDVVFSIAGYTLVSGITDFIGDKWKERIGSGKKDITTKTDTLMNILDKANAPKFIEYLSLDTEGTEFEILKNFDFSKYKFGLVDIEHNNIEPTRTHIRELLLKNGYTYIGENRWDDCYKFSIS</sequence>
<dbReference type="Gene3D" id="3.40.50.150">
    <property type="entry name" value="Vaccinia Virus protein VP39"/>
    <property type="match status" value="1"/>
</dbReference>
<dbReference type="GO" id="GO:0006888">
    <property type="term" value="P:endoplasmic reticulum to Golgi vesicle-mediated transport"/>
    <property type="evidence" value="ECO:0007669"/>
    <property type="project" value="TreeGrafter"/>
</dbReference>
<dbReference type="EMBL" id="MN739048">
    <property type="protein sequence ID" value="QHS85751.1"/>
    <property type="molecule type" value="Genomic_DNA"/>
</dbReference>